<feature type="compositionally biased region" description="Basic residues" evidence="1">
    <location>
        <begin position="81"/>
        <end position="92"/>
    </location>
</feature>
<protein>
    <submittedName>
        <fullName evidence="2">Histone-lysine N-methyltransferase PRDM6</fullName>
    </submittedName>
</protein>
<feature type="region of interest" description="Disordered" evidence="1">
    <location>
        <begin position="1"/>
        <end position="114"/>
    </location>
</feature>
<organism evidence="2 3">
    <name type="scientific">Lates japonicus</name>
    <name type="common">Japanese lates</name>
    <dbReference type="NCBI Taxonomy" id="270547"/>
    <lineage>
        <taxon>Eukaryota</taxon>
        <taxon>Metazoa</taxon>
        <taxon>Chordata</taxon>
        <taxon>Craniata</taxon>
        <taxon>Vertebrata</taxon>
        <taxon>Euteleostomi</taxon>
        <taxon>Actinopterygii</taxon>
        <taxon>Neopterygii</taxon>
        <taxon>Teleostei</taxon>
        <taxon>Neoteleostei</taxon>
        <taxon>Acanthomorphata</taxon>
        <taxon>Carangaria</taxon>
        <taxon>Carangaria incertae sedis</taxon>
        <taxon>Centropomidae</taxon>
        <taxon>Lates</taxon>
    </lineage>
</organism>
<proteinExistence type="predicted"/>
<keyword evidence="3" id="KW-1185">Reference proteome</keyword>
<comment type="caution">
    <text evidence="2">The sequence shown here is derived from an EMBL/GenBank/DDBJ whole genome shotgun (WGS) entry which is preliminary data.</text>
</comment>
<evidence type="ECO:0000256" key="1">
    <source>
        <dbReference type="SAM" id="MobiDB-lite"/>
    </source>
</evidence>
<evidence type="ECO:0000313" key="3">
    <source>
        <dbReference type="Proteomes" id="UP001279410"/>
    </source>
</evidence>
<name>A0AAD3RFA3_LATJO</name>
<gene>
    <name evidence="2" type="ORF">AKAME5_001972700</name>
</gene>
<evidence type="ECO:0000313" key="2">
    <source>
        <dbReference type="EMBL" id="GLD68414.1"/>
    </source>
</evidence>
<feature type="compositionally biased region" description="Low complexity" evidence="1">
    <location>
        <begin position="21"/>
        <end position="32"/>
    </location>
</feature>
<dbReference type="AlphaFoldDB" id="A0AAD3RFA3"/>
<accession>A0AAD3RFA3</accession>
<dbReference type="EMBL" id="BRZM01000134">
    <property type="protein sequence ID" value="GLD68414.1"/>
    <property type="molecule type" value="Genomic_DNA"/>
</dbReference>
<dbReference type="Proteomes" id="UP001279410">
    <property type="component" value="Unassembled WGS sequence"/>
</dbReference>
<feature type="compositionally biased region" description="Basic and acidic residues" evidence="1">
    <location>
        <begin position="1"/>
        <end position="20"/>
    </location>
</feature>
<reference evidence="2" key="1">
    <citation type="submission" date="2022-08" db="EMBL/GenBank/DDBJ databases">
        <title>Genome sequencing of akame (Lates japonicus).</title>
        <authorList>
            <person name="Hashiguchi Y."/>
            <person name="Takahashi H."/>
        </authorList>
    </citation>
    <scope>NUCLEOTIDE SEQUENCE</scope>
    <source>
        <strain evidence="2">Kochi</strain>
    </source>
</reference>
<sequence length="147" mass="16980">MEAEREREREGERERERERGSCSSRSSSFGSGDAQDAANCPGSPRWFTAARRRDRPSTAARKSAPRSRTHTDSSKPPLRLHNFHIKKIKKEKKSNTRETPGRLYPPTAASVRPRTTRRTADLTWTYPDLLFNYSDETFLHRLLYTAN</sequence>